<keyword evidence="1" id="KW-0808">Transferase</keyword>
<feature type="domain" description="PI3K/PI4K catalytic" evidence="3">
    <location>
        <begin position="333"/>
        <end position="450"/>
    </location>
</feature>
<accession>A0ABQ8TA11</accession>
<protein>
    <recommendedName>
        <fullName evidence="3">PI3K/PI4K catalytic domain-containing protein</fullName>
    </recommendedName>
</protein>
<keyword evidence="5" id="KW-1185">Reference proteome</keyword>
<dbReference type="PANTHER" id="PTHR11139">
    <property type="entry name" value="ATAXIA TELANGIECTASIA MUTATED ATM -RELATED"/>
    <property type="match status" value="1"/>
</dbReference>
<evidence type="ECO:0000313" key="4">
    <source>
        <dbReference type="EMBL" id="KAJ4442685.1"/>
    </source>
</evidence>
<organism evidence="4 5">
    <name type="scientific">Periplaneta americana</name>
    <name type="common">American cockroach</name>
    <name type="synonym">Blatta americana</name>
    <dbReference type="NCBI Taxonomy" id="6978"/>
    <lineage>
        <taxon>Eukaryota</taxon>
        <taxon>Metazoa</taxon>
        <taxon>Ecdysozoa</taxon>
        <taxon>Arthropoda</taxon>
        <taxon>Hexapoda</taxon>
        <taxon>Insecta</taxon>
        <taxon>Pterygota</taxon>
        <taxon>Neoptera</taxon>
        <taxon>Polyneoptera</taxon>
        <taxon>Dictyoptera</taxon>
        <taxon>Blattodea</taxon>
        <taxon>Blattoidea</taxon>
        <taxon>Blattidae</taxon>
        <taxon>Blattinae</taxon>
        <taxon>Periplaneta</taxon>
    </lineage>
</organism>
<comment type="caution">
    <text evidence="4">The sequence shown here is derived from an EMBL/GenBank/DDBJ whole genome shotgun (WGS) entry which is preliminary data.</text>
</comment>
<evidence type="ECO:0000313" key="5">
    <source>
        <dbReference type="Proteomes" id="UP001148838"/>
    </source>
</evidence>
<dbReference type="InterPro" id="IPR000403">
    <property type="entry name" value="PI3/4_kinase_cat_dom"/>
</dbReference>
<gene>
    <name evidence="4" type="ORF">ANN_04274</name>
</gene>
<keyword evidence="2" id="KW-0418">Kinase</keyword>
<reference evidence="4 5" key="1">
    <citation type="journal article" date="2022" name="Allergy">
        <title>Genome assembly and annotation of Periplaneta americana reveal a comprehensive cockroach allergen profile.</title>
        <authorList>
            <person name="Wang L."/>
            <person name="Xiong Q."/>
            <person name="Saelim N."/>
            <person name="Wang L."/>
            <person name="Nong W."/>
            <person name="Wan A.T."/>
            <person name="Shi M."/>
            <person name="Liu X."/>
            <person name="Cao Q."/>
            <person name="Hui J.H.L."/>
            <person name="Sookrung N."/>
            <person name="Leung T.F."/>
            <person name="Tungtrongchitr A."/>
            <person name="Tsui S.K.W."/>
        </authorList>
    </citation>
    <scope>NUCLEOTIDE SEQUENCE [LARGE SCALE GENOMIC DNA]</scope>
    <source>
        <strain evidence="4">PWHHKU_190912</strain>
    </source>
</reference>
<dbReference type="Pfam" id="PF00454">
    <property type="entry name" value="PI3_PI4_kinase"/>
    <property type="match status" value="1"/>
</dbReference>
<evidence type="ECO:0000259" key="3">
    <source>
        <dbReference type="PROSITE" id="PS50290"/>
    </source>
</evidence>
<dbReference type="InterPro" id="IPR018936">
    <property type="entry name" value="PI3/4_kinase_CS"/>
</dbReference>
<dbReference type="Gene3D" id="3.30.1010.10">
    <property type="entry name" value="Phosphatidylinositol 3-kinase Catalytic Subunit, Chain A, domain 4"/>
    <property type="match status" value="1"/>
</dbReference>
<evidence type="ECO:0000256" key="2">
    <source>
        <dbReference type="ARBA" id="ARBA00022777"/>
    </source>
</evidence>
<dbReference type="PROSITE" id="PS50290">
    <property type="entry name" value="PI3_4_KINASE_3"/>
    <property type="match status" value="1"/>
</dbReference>
<evidence type="ECO:0000256" key="1">
    <source>
        <dbReference type="ARBA" id="ARBA00022679"/>
    </source>
</evidence>
<proteinExistence type="predicted"/>
<dbReference type="EMBL" id="JAJSOF020000013">
    <property type="protein sequence ID" value="KAJ4442685.1"/>
    <property type="molecule type" value="Genomic_DNA"/>
</dbReference>
<dbReference type="InterPro" id="IPR050517">
    <property type="entry name" value="DDR_Repair_Kinase"/>
</dbReference>
<dbReference type="PROSITE" id="PS00915">
    <property type="entry name" value="PI3_4_KINASE_1"/>
    <property type="match status" value="1"/>
</dbReference>
<dbReference type="SUPFAM" id="SSF56112">
    <property type="entry name" value="Protein kinase-like (PK-like)"/>
    <property type="match status" value="1"/>
</dbReference>
<sequence>MSMQMDIQLEICNTESDNLTSLVLLSLKRKTVKNFMSFLAVLINTAKKKEYLLRTSGKRTKEKTSEVLCVGCGMVWGRNMDITTRETLEAFEMWIRKTMEHVKWTDRIRIKAALERDEERMILKLIRREKGIGWSKEVPAWMFLGWVNQLLACLDTPVGPVLYDLVLSLAQTYPQALIYAFPLSREKYNLERRETRLKDLVYQLESILFSNPLVDTFLRAFSCLALPCNMLYYFVVKLTKSLNVGKPNFNVVSQLFDTMMKEIFPDTRKRVHGSAFESVKTFQKQLEKMKPNENPWLSEFQAGSHGCVELEIPGQYTGESKPLLQHHIKIVGFGQNVVPLESLRSPLRITVLGSDAKEHRYLVKYGEDLRQDQRLEQLFNLMNKILNQDPNCRHRRLSITTYQRKKSHGMRLGNSGGHWSKAVSFLIMMTDSVVGNNFIQPFLYFVKKMR</sequence>
<name>A0ABQ8TA11_PERAM</name>
<dbReference type="InterPro" id="IPR011009">
    <property type="entry name" value="Kinase-like_dom_sf"/>
</dbReference>
<dbReference type="Proteomes" id="UP001148838">
    <property type="component" value="Unassembled WGS sequence"/>
</dbReference>
<dbReference type="PANTHER" id="PTHR11139:SF68">
    <property type="entry name" value="DNA-DEPENDENT PROTEIN KINASE CATALYTIC SUBUNIT"/>
    <property type="match status" value="1"/>
</dbReference>